<feature type="transmembrane region" description="Helical" evidence="2">
    <location>
        <begin position="188"/>
        <end position="209"/>
    </location>
</feature>
<evidence type="ECO:0000313" key="3">
    <source>
        <dbReference type="EMBL" id="MBB6555484.1"/>
    </source>
</evidence>
<feature type="region of interest" description="Disordered" evidence="1">
    <location>
        <begin position="230"/>
        <end position="261"/>
    </location>
</feature>
<protein>
    <recommendedName>
        <fullName evidence="5">WXG100 family type VII secretion target</fullName>
    </recommendedName>
</protein>
<keyword evidence="2" id="KW-1133">Transmembrane helix</keyword>
<evidence type="ECO:0000256" key="1">
    <source>
        <dbReference type="SAM" id="MobiDB-lite"/>
    </source>
</evidence>
<dbReference type="EMBL" id="JACHMI010000001">
    <property type="protein sequence ID" value="MBB6555484.1"/>
    <property type="molecule type" value="Genomic_DNA"/>
</dbReference>
<evidence type="ECO:0000313" key="4">
    <source>
        <dbReference type="Proteomes" id="UP000565579"/>
    </source>
</evidence>
<feature type="transmembrane region" description="Helical" evidence="2">
    <location>
        <begin position="12"/>
        <end position="28"/>
    </location>
</feature>
<dbReference type="RefSeq" id="WP_185110066.1">
    <property type="nucleotide sequence ID" value="NZ_BAAAXY010000006.1"/>
</dbReference>
<dbReference type="AlphaFoldDB" id="A0A7X0P5I5"/>
<sequence length="261" mass="27541">MLGTGSDRGQFIYAATTATAAAAMLYEYPMARNIALMIGTMVSNPHSMELAAERWSSPEGGGEMDFEGIKQAVRTLRDECNEKEWWKGPACQAFNDSIDTLLTQLDTAGRYHQGVGQGMGSIATVYHWAAEVATVVATAMLAIGTWKLVTQVIPVVGVQIGIRGVVMGVLASLGEVMRGLLGKQLKSVAVLTALVAGVNFMCMSLGQFIEQSRPRPDFAPAALEYAGDESTGVGTLQPKNGGLPTMPSMPTTGTGGMSAFI</sequence>
<reference evidence="3 4" key="1">
    <citation type="submission" date="2020-08" db="EMBL/GenBank/DDBJ databases">
        <title>Sequencing the genomes of 1000 actinobacteria strains.</title>
        <authorList>
            <person name="Klenk H.-P."/>
        </authorList>
    </citation>
    <scope>NUCLEOTIDE SEQUENCE [LARGE SCALE GENOMIC DNA]</scope>
    <source>
        <strain evidence="3 4">DSM 43768</strain>
    </source>
</reference>
<feature type="transmembrane region" description="Helical" evidence="2">
    <location>
        <begin position="152"/>
        <end position="176"/>
    </location>
</feature>
<evidence type="ECO:0008006" key="5">
    <source>
        <dbReference type="Google" id="ProtNLM"/>
    </source>
</evidence>
<keyword evidence="4" id="KW-1185">Reference proteome</keyword>
<keyword evidence="2" id="KW-0812">Transmembrane</keyword>
<feature type="transmembrane region" description="Helical" evidence="2">
    <location>
        <begin position="125"/>
        <end position="146"/>
    </location>
</feature>
<accession>A0A7X0P5I5</accession>
<gene>
    <name evidence="3" type="ORF">HD593_010279</name>
</gene>
<keyword evidence="2" id="KW-0472">Membrane</keyword>
<organism evidence="3 4">
    <name type="scientific">Nonomuraea rubra</name>
    <dbReference type="NCBI Taxonomy" id="46180"/>
    <lineage>
        <taxon>Bacteria</taxon>
        <taxon>Bacillati</taxon>
        <taxon>Actinomycetota</taxon>
        <taxon>Actinomycetes</taxon>
        <taxon>Streptosporangiales</taxon>
        <taxon>Streptosporangiaceae</taxon>
        <taxon>Nonomuraea</taxon>
    </lineage>
</organism>
<dbReference type="Proteomes" id="UP000565579">
    <property type="component" value="Unassembled WGS sequence"/>
</dbReference>
<proteinExistence type="predicted"/>
<name>A0A7X0P5I5_9ACTN</name>
<evidence type="ECO:0000256" key="2">
    <source>
        <dbReference type="SAM" id="Phobius"/>
    </source>
</evidence>
<comment type="caution">
    <text evidence="3">The sequence shown here is derived from an EMBL/GenBank/DDBJ whole genome shotgun (WGS) entry which is preliminary data.</text>
</comment>